<gene>
    <name evidence="8" type="primary">TRI12_0</name>
    <name evidence="8" type="ORF">LCER1_G005830</name>
</gene>
<feature type="transmembrane region" description="Helical" evidence="6">
    <location>
        <begin position="564"/>
        <end position="583"/>
    </location>
</feature>
<feature type="transmembrane region" description="Helical" evidence="6">
    <location>
        <begin position="219"/>
        <end position="239"/>
    </location>
</feature>
<reference evidence="8 9" key="1">
    <citation type="submission" date="2018-05" db="EMBL/GenBank/DDBJ databases">
        <title>Whole genome sequencing for identification of molecular markers to develop diagnostic detection tools for the regulated plant pathogen Lachnellula willkommii.</title>
        <authorList>
            <person name="Giroux E."/>
            <person name="Bilodeau G."/>
        </authorList>
    </citation>
    <scope>NUCLEOTIDE SEQUENCE [LARGE SCALE GENOMIC DNA]</scope>
    <source>
        <strain evidence="8 9">CBS 625.97</strain>
    </source>
</reference>
<dbReference type="AlphaFoldDB" id="A0A7D8ULN5"/>
<dbReference type="Pfam" id="PF06609">
    <property type="entry name" value="TRI12"/>
    <property type="match status" value="1"/>
</dbReference>
<feature type="transmembrane region" description="Helical" evidence="6">
    <location>
        <begin position="259"/>
        <end position="280"/>
    </location>
</feature>
<evidence type="ECO:0000256" key="3">
    <source>
        <dbReference type="ARBA" id="ARBA00022692"/>
    </source>
</evidence>
<proteinExistence type="predicted"/>
<dbReference type="InterPro" id="IPR020846">
    <property type="entry name" value="MFS_dom"/>
</dbReference>
<evidence type="ECO:0000259" key="7">
    <source>
        <dbReference type="PROSITE" id="PS50850"/>
    </source>
</evidence>
<keyword evidence="4 6" id="KW-1133">Transmembrane helix</keyword>
<dbReference type="SUPFAM" id="SSF103473">
    <property type="entry name" value="MFS general substrate transporter"/>
    <property type="match status" value="1"/>
</dbReference>
<evidence type="ECO:0000313" key="8">
    <source>
        <dbReference type="EMBL" id="TVY51673.1"/>
    </source>
</evidence>
<dbReference type="GO" id="GO:0022857">
    <property type="term" value="F:transmembrane transporter activity"/>
    <property type="evidence" value="ECO:0007669"/>
    <property type="project" value="InterPro"/>
</dbReference>
<dbReference type="CDD" id="cd06179">
    <property type="entry name" value="MFS_TRI12_like"/>
    <property type="match status" value="1"/>
</dbReference>
<dbReference type="PANTHER" id="PTHR23501:SF195">
    <property type="entry name" value="PEP5"/>
    <property type="match status" value="1"/>
</dbReference>
<evidence type="ECO:0000256" key="6">
    <source>
        <dbReference type="SAM" id="Phobius"/>
    </source>
</evidence>
<evidence type="ECO:0000256" key="1">
    <source>
        <dbReference type="ARBA" id="ARBA00004141"/>
    </source>
</evidence>
<keyword evidence="2" id="KW-0813">Transport</keyword>
<dbReference type="GO" id="GO:0005886">
    <property type="term" value="C:plasma membrane"/>
    <property type="evidence" value="ECO:0007669"/>
    <property type="project" value="TreeGrafter"/>
</dbReference>
<feature type="transmembrane region" description="Helical" evidence="6">
    <location>
        <begin position="129"/>
        <end position="148"/>
    </location>
</feature>
<dbReference type="OrthoDB" id="2587356at2759"/>
<feature type="transmembrane region" description="Helical" evidence="6">
    <location>
        <begin position="154"/>
        <end position="172"/>
    </location>
</feature>
<comment type="caution">
    <text evidence="8">The sequence shown here is derived from an EMBL/GenBank/DDBJ whole genome shotgun (WGS) entry which is preliminary data.</text>
</comment>
<keyword evidence="3 6" id="KW-0812">Transmembrane</keyword>
<feature type="transmembrane region" description="Helical" evidence="6">
    <location>
        <begin position="102"/>
        <end position="122"/>
    </location>
</feature>
<feature type="transmembrane region" description="Helical" evidence="6">
    <location>
        <begin position="384"/>
        <end position="405"/>
    </location>
</feature>
<evidence type="ECO:0000256" key="2">
    <source>
        <dbReference type="ARBA" id="ARBA00022448"/>
    </source>
</evidence>
<evidence type="ECO:0000313" key="9">
    <source>
        <dbReference type="Proteomes" id="UP000481288"/>
    </source>
</evidence>
<protein>
    <submittedName>
        <fullName evidence="8">Trichothecene efflux pump TRI12</fullName>
    </submittedName>
</protein>
<dbReference type="PROSITE" id="PS50850">
    <property type="entry name" value="MFS"/>
    <property type="match status" value="1"/>
</dbReference>
<dbReference type="InterPro" id="IPR053791">
    <property type="entry name" value="MFS_Tri12-like"/>
</dbReference>
<evidence type="ECO:0000256" key="5">
    <source>
        <dbReference type="ARBA" id="ARBA00023136"/>
    </source>
</evidence>
<evidence type="ECO:0000256" key="4">
    <source>
        <dbReference type="ARBA" id="ARBA00022989"/>
    </source>
</evidence>
<organism evidence="8 9">
    <name type="scientific">Lachnellula cervina</name>
    <dbReference type="NCBI Taxonomy" id="1316786"/>
    <lineage>
        <taxon>Eukaryota</taxon>
        <taxon>Fungi</taxon>
        <taxon>Dikarya</taxon>
        <taxon>Ascomycota</taxon>
        <taxon>Pezizomycotina</taxon>
        <taxon>Leotiomycetes</taxon>
        <taxon>Helotiales</taxon>
        <taxon>Lachnaceae</taxon>
        <taxon>Lachnellula</taxon>
    </lineage>
</organism>
<feature type="transmembrane region" description="Helical" evidence="6">
    <location>
        <begin position="292"/>
        <end position="310"/>
    </location>
</feature>
<dbReference type="EMBL" id="QGMG01000761">
    <property type="protein sequence ID" value="TVY51673.1"/>
    <property type="molecule type" value="Genomic_DNA"/>
</dbReference>
<feature type="domain" description="Major facilitator superfamily (MFS) profile" evidence="7">
    <location>
        <begin position="58"/>
        <end position="588"/>
    </location>
</feature>
<name>A0A7D8ULN5_9HELO</name>
<dbReference type="PANTHER" id="PTHR23501">
    <property type="entry name" value="MAJOR FACILITATOR SUPERFAMILY"/>
    <property type="match status" value="1"/>
</dbReference>
<dbReference type="Proteomes" id="UP000481288">
    <property type="component" value="Unassembled WGS sequence"/>
</dbReference>
<feature type="transmembrane region" description="Helical" evidence="6">
    <location>
        <begin position="412"/>
        <end position="430"/>
    </location>
</feature>
<feature type="transmembrane region" description="Helical" evidence="6">
    <location>
        <begin position="436"/>
        <end position="461"/>
    </location>
</feature>
<accession>A0A7D8ULN5</accession>
<feature type="transmembrane region" description="Helical" evidence="6">
    <location>
        <begin position="193"/>
        <end position="213"/>
    </location>
</feature>
<dbReference type="InterPro" id="IPR010573">
    <property type="entry name" value="MFS_Str1/Tri12-like"/>
</dbReference>
<dbReference type="InterPro" id="IPR036259">
    <property type="entry name" value="MFS_trans_sf"/>
</dbReference>
<feature type="transmembrane region" description="Helical" evidence="6">
    <location>
        <begin position="63"/>
        <end position="82"/>
    </location>
</feature>
<sequence length="613" mass="65521">MAAQAKDGVSSKHSEYFQDKATATRSSSNADIDIETESAIQASNTNTNTVDLEQEYQVSRRTYIVLLIMGLTWGTCTLANVGPSTTYSYAVAQLGGKSIGSWVPNAALFPLIGLQPLWGALADRFGKKWFIVAGGLCGICGNIVAATAQNIETVIGGQALNGVGSSLFLLVIPASMEIVTAKTRPYAQACTGFFNSAMAIIGLVAAGCFAKLSVDGWRWVFYFDAIFFGISGLLILIFYNPPPTRLRRENNILSEFKDIDYIGILLLLLGVVGLVTSLTWGGNAYAWDSSRVLAMLILGVVFLLAFGLYAPQTTRVTRVLADWTSIETFGRKDGLIDHRFLITRNFLLILSVAFVDGMLLYGVNSFFPVEASAIFTSDPVKVNAYLLPLNFFVIVGVVASGYILGKTRHYRIMLCLSLLLISVFCGLLALVTPSRIAMTLVFTGFIGLGVGVTTVIPVVILTYSVPSYLIGTAGTILASTRALGGTIGITIFSSIYGNQMTKNLPTGVAKVAITAGLPQTSLAQFLGALLDSTGEITAVPGVSPEIIAAATKAVADITAKSFKYVWIANMAIGVASTILCLFLQPVDKKMTVHIESALENSELRHKQQIAALP</sequence>
<keyword evidence="5 6" id="KW-0472">Membrane</keyword>
<comment type="subcellular location">
    <subcellularLocation>
        <location evidence="1">Membrane</location>
        <topology evidence="1">Multi-pass membrane protein</topology>
    </subcellularLocation>
</comment>
<feature type="transmembrane region" description="Helical" evidence="6">
    <location>
        <begin position="346"/>
        <end position="364"/>
    </location>
</feature>
<feature type="transmembrane region" description="Helical" evidence="6">
    <location>
        <begin position="468"/>
        <end position="496"/>
    </location>
</feature>
<keyword evidence="9" id="KW-1185">Reference proteome</keyword>
<dbReference type="Gene3D" id="1.20.1250.20">
    <property type="entry name" value="MFS general substrate transporter like domains"/>
    <property type="match status" value="2"/>
</dbReference>